<accession>A0ABU9D3X9</accession>
<proteinExistence type="predicted"/>
<dbReference type="Pfam" id="PF18153">
    <property type="entry name" value="Cap15_CD_rec"/>
    <property type="match status" value="1"/>
</dbReference>
<dbReference type="RefSeq" id="WP_094650840.1">
    <property type="nucleotide sequence ID" value="NZ_JBBPCN010000001.1"/>
</dbReference>
<sequence>MSKDQARLVRIVAVAVSAVWGAGLYLSGVDIDDSMRRLLAYIPSASVLLAVAFDLWIWKWPGVHILVGRPRMDGTWRTTIRPHQKSRIPKGGNWGPITSAVVVEQTFWTISVRLLTAESSSMSEIASLRNHGESKEQTLLTYTYRNEPRAEHRPRSAPHRGACEFTVVGRLPKYITGTYWTDRFTVGDMDLTYVDRKKDRQSLADLPLS</sequence>
<evidence type="ECO:0000313" key="4">
    <source>
        <dbReference type="Proteomes" id="UP001456513"/>
    </source>
</evidence>
<gene>
    <name evidence="3" type="ORF">AABD04_20025</name>
</gene>
<organism evidence="3 4">
    <name type="scientific">Rhodococcus navarretei</name>
    <dbReference type="NCBI Taxonomy" id="3128981"/>
    <lineage>
        <taxon>Bacteria</taxon>
        <taxon>Bacillati</taxon>
        <taxon>Actinomycetota</taxon>
        <taxon>Actinomycetes</taxon>
        <taxon>Mycobacteriales</taxon>
        <taxon>Nocardiaceae</taxon>
        <taxon>Rhodococcus</taxon>
    </lineage>
</organism>
<dbReference type="InterPro" id="IPR041208">
    <property type="entry name" value="Cap15"/>
</dbReference>
<feature type="transmembrane region" description="Helical" evidence="1">
    <location>
        <begin position="7"/>
        <end position="26"/>
    </location>
</feature>
<evidence type="ECO:0000259" key="2">
    <source>
        <dbReference type="Pfam" id="PF18153"/>
    </source>
</evidence>
<keyword evidence="1" id="KW-0472">Membrane</keyword>
<protein>
    <recommendedName>
        <fullName evidence="2">CD-NTase-associated protein 15 domain-containing protein</fullName>
    </recommendedName>
</protein>
<reference evidence="3 4" key="1">
    <citation type="submission" date="2024-03" db="EMBL/GenBank/DDBJ databases">
        <title>Rhodococcus navarretei sp. nov. and Pseudarthrobacter quantumdoti sp. nov., two new species with the ability to biosynthesize Quantum Dots isolated from soil samples at Union Glacier, Antarctica.</title>
        <authorList>
            <person name="Vargas M."/>
        </authorList>
    </citation>
    <scope>NUCLEOTIDE SEQUENCE [LARGE SCALE GENOMIC DNA]</scope>
    <source>
        <strain evidence="3 4">EXRC-4A-4</strain>
    </source>
</reference>
<feature type="transmembrane region" description="Helical" evidence="1">
    <location>
        <begin position="38"/>
        <end position="58"/>
    </location>
</feature>
<dbReference type="Proteomes" id="UP001456513">
    <property type="component" value="Unassembled WGS sequence"/>
</dbReference>
<keyword evidence="1" id="KW-0812">Transmembrane</keyword>
<keyword evidence="4" id="KW-1185">Reference proteome</keyword>
<comment type="caution">
    <text evidence="3">The sequence shown here is derived from an EMBL/GenBank/DDBJ whole genome shotgun (WGS) entry which is preliminary data.</text>
</comment>
<keyword evidence="1" id="KW-1133">Transmembrane helix</keyword>
<evidence type="ECO:0000313" key="3">
    <source>
        <dbReference type="EMBL" id="MEK8073138.1"/>
    </source>
</evidence>
<evidence type="ECO:0000256" key="1">
    <source>
        <dbReference type="SAM" id="Phobius"/>
    </source>
</evidence>
<feature type="domain" description="CD-NTase-associated protein 15" evidence="2">
    <location>
        <begin position="70"/>
        <end position="192"/>
    </location>
</feature>
<dbReference type="EMBL" id="JBBPCN010000001">
    <property type="protein sequence ID" value="MEK8073138.1"/>
    <property type="molecule type" value="Genomic_DNA"/>
</dbReference>
<name>A0ABU9D3X9_9NOCA</name>